<sequence>MRSLLSWGTWRAVLARAWRPRPLADYLGALDAQGYARNPPVGTCELRGELDRFGGISVRLARLDALDRLDAAAFKKGLQGKCA</sequence>
<dbReference type="EMBL" id="JASSZA010000003">
    <property type="protein sequence ID" value="KAK2116179.1"/>
    <property type="molecule type" value="Genomic_DNA"/>
</dbReference>
<protein>
    <submittedName>
        <fullName evidence="1">Nucleoside diphosphate-linked moiety X motif 6</fullName>
    </submittedName>
</protein>
<evidence type="ECO:0000313" key="2">
    <source>
        <dbReference type="Proteomes" id="UP001266305"/>
    </source>
</evidence>
<gene>
    <name evidence="1" type="primary">NUDT6</name>
    <name evidence="1" type="ORF">P7K49_006805</name>
</gene>
<keyword evidence="2" id="KW-1185">Reference proteome</keyword>
<evidence type="ECO:0000313" key="1">
    <source>
        <dbReference type="EMBL" id="KAK2116179.1"/>
    </source>
</evidence>
<proteinExistence type="predicted"/>
<dbReference type="Proteomes" id="UP001266305">
    <property type="component" value="Unassembled WGS sequence"/>
</dbReference>
<reference evidence="1 2" key="1">
    <citation type="submission" date="2023-05" db="EMBL/GenBank/DDBJ databases">
        <title>B98-5 Cell Line De Novo Hybrid Assembly: An Optical Mapping Approach.</title>
        <authorList>
            <person name="Kananen K."/>
            <person name="Auerbach J.A."/>
            <person name="Kautto E."/>
            <person name="Blachly J.S."/>
        </authorList>
    </citation>
    <scope>NUCLEOTIDE SEQUENCE [LARGE SCALE GENOMIC DNA]</scope>
    <source>
        <strain evidence="1">B95-8</strain>
        <tissue evidence="1">Cell line</tissue>
    </source>
</reference>
<comment type="caution">
    <text evidence="1">The sequence shown here is derived from an EMBL/GenBank/DDBJ whole genome shotgun (WGS) entry which is preliminary data.</text>
</comment>
<accession>A0ABQ9W3I2</accession>
<organism evidence="1 2">
    <name type="scientific">Saguinus oedipus</name>
    <name type="common">Cotton-top tamarin</name>
    <name type="synonym">Oedipomidas oedipus</name>
    <dbReference type="NCBI Taxonomy" id="9490"/>
    <lineage>
        <taxon>Eukaryota</taxon>
        <taxon>Metazoa</taxon>
        <taxon>Chordata</taxon>
        <taxon>Craniata</taxon>
        <taxon>Vertebrata</taxon>
        <taxon>Euteleostomi</taxon>
        <taxon>Mammalia</taxon>
        <taxon>Eutheria</taxon>
        <taxon>Euarchontoglires</taxon>
        <taxon>Primates</taxon>
        <taxon>Haplorrhini</taxon>
        <taxon>Platyrrhini</taxon>
        <taxon>Cebidae</taxon>
        <taxon>Callitrichinae</taxon>
        <taxon>Saguinus</taxon>
    </lineage>
</organism>
<name>A0ABQ9W3I2_SAGOE</name>